<reference evidence="2 3" key="1">
    <citation type="submission" date="2015-10" db="EMBL/GenBank/DDBJ databases">
        <title>Draft genome sequence of Streptomyces sp. RV15, isolated from a marine sponge.</title>
        <authorList>
            <person name="Ruckert C."/>
            <person name="Abdelmohsen U.R."/>
            <person name="Winkler A."/>
            <person name="Hentschel U."/>
            <person name="Kalinowski J."/>
            <person name="Kampfer P."/>
            <person name="Glaeser S."/>
        </authorList>
    </citation>
    <scope>NUCLEOTIDE SEQUENCE [LARGE SCALE GENOMIC DNA]</scope>
    <source>
        <strain evidence="2 3">RV15</strain>
    </source>
</reference>
<evidence type="ECO:0000313" key="3">
    <source>
        <dbReference type="Proteomes" id="UP000053260"/>
    </source>
</evidence>
<feature type="compositionally biased region" description="Low complexity" evidence="1">
    <location>
        <begin position="14"/>
        <end position="25"/>
    </location>
</feature>
<organism evidence="2 3">
    <name type="scientific">Streptomyces dysideae</name>
    <dbReference type="NCBI Taxonomy" id="909626"/>
    <lineage>
        <taxon>Bacteria</taxon>
        <taxon>Bacillati</taxon>
        <taxon>Actinomycetota</taxon>
        <taxon>Actinomycetes</taxon>
        <taxon>Kitasatosporales</taxon>
        <taxon>Streptomycetaceae</taxon>
        <taxon>Streptomyces</taxon>
    </lineage>
</organism>
<name>A0A101UVI3_9ACTN</name>
<feature type="compositionally biased region" description="Polar residues" evidence="1">
    <location>
        <begin position="26"/>
        <end position="37"/>
    </location>
</feature>
<dbReference type="EMBL" id="LMXB01000074">
    <property type="protein sequence ID" value="KUO17561.1"/>
    <property type="molecule type" value="Genomic_DNA"/>
</dbReference>
<comment type="caution">
    <text evidence="2">The sequence shown here is derived from an EMBL/GenBank/DDBJ whole genome shotgun (WGS) entry which is preliminary data.</text>
</comment>
<accession>A0A101UVI3</accession>
<protein>
    <submittedName>
        <fullName evidence="2">Uncharacterized protein</fullName>
    </submittedName>
</protein>
<feature type="region of interest" description="Disordered" evidence="1">
    <location>
        <begin position="1"/>
        <end position="68"/>
    </location>
</feature>
<gene>
    <name evidence="2" type="ORF">AQJ91_29635</name>
</gene>
<evidence type="ECO:0000313" key="2">
    <source>
        <dbReference type="EMBL" id="KUO17561.1"/>
    </source>
</evidence>
<dbReference type="RefSeq" id="WP_067027635.1">
    <property type="nucleotide sequence ID" value="NZ_KQ949096.1"/>
</dbReference>
<evidence type="ECO:0000256" key="1">
    <source>
        <dbReference type="SAM" id="MobiDB-lite"/>
    </source>
</evidence>
<keyword evidence="3" id="KW-1185">Reference proteome</keyword>
<dbReference type="Proteomes" id="UP000053260">
    <property type="component" value="Unassembled WGS sequence"/>
</dbReference>
<sequence length="68" mass="7119">MLDGDAWTPHPIGASRASRSSSVASIGTTLRSSTTGMAGQGRLTEEASAELRVRDRQTGEIAEDTASR</sequence>
<feature type="compositionally biased region" description="Basic and acidic residues" evidence="1">
    <location>
        <begin position="43"/>
        <end position="58"/>
    </location>
</feature>
<proteinExistence type="predicted"/>
<dbReference type="AlphaFoldDB" id="A0A101UVI3"/>